<name>A0ABV8JE94_9BACL</name>
<dbReference type="Proteomes" id="UP001595843">
    <property type="component" value="Unassembled WGS sequence"/>
</dbReference>
<comment type="caution">
    <text evidence="2">The sequence shown here is derived from an EMBL/GenBank/DDBJ whole genome shotgun (WGS) entry which is preliminary data.</text>
</comment>
<keyword evidence="3" id="KW-1185">Reference proteome</keyword>
<dbReference type="Pfam" id="PF13485">
    <property type="entry name" value="Peptidase_MA_2"/>
    <property type="match status" value="1"/>
</dbReference>
<organism evidence="2 3">
    <name type="scientific">Salinithrix halophila</name>
    <dbReference type="NCBI Taxonomy" id="1485204"/>
    <lineage>
        <taxon>Bacteria</taxon>
        <taxon>Bacillati</taxon>
        <taxon>Bacillota</taxon>
        <taxon>Bacilli</taxon>
        <taxon>Bacillales</taxon>
        <taxon>Thermoactinomycetaceae</taxon>
        <taxon>Salinithrix</taxon>
    </lineage>
</organism>
<dbReference type="InterPro" id="IPR039568">
    <property type="entry name" value="Peptidase_MA-like_dom"/>
</dbReference>
<accession>A0ABV8JE94</accession>
<gene>
    <name evidence="2" type="ORF">ACFOUO_10705</name>
</gene>
<evidence type="ECO:0000313" key="3">
    <source>
        <dbReference type="Proteomes" id="UP001595843"/>
    </source>
</evidence>
<evidence type="ECO:0000313" key="2">
    <source>
        <dbReference type="EMBL" id="MFC4077267.1"/>
    </source>
</evidence>
<protein>
    <submittedName>
        <fullName evidence="2">Peptidase MA family metallohydrolase</fullName>
    </submittedName>
</protein>
<feature type="domain" description="Peptidase MA-like" evidence="1">
    <location>
        <begin position="167"/>
        <end position="299"/>
    </location>
</feature>
<proteinExistence type="predicted"/>
<reference evidence="3" key="1">
    <citation type="journal article" date="2019" name="Int. J. Syst. Evol. Microbiol.">
        <title>The Global Catalogue of Microorganisms (GCM) 10K type strain sequencing project: providing services to taxonomists for standard genome sequencing and annotation.</title>
        <authorList>
            <consortium name="The Broad Institute Genomics Platform"/>
            <consortium name="The Broad Institute Genome Sequencing Center for Infectious Disease"/>
            <person name="Wu L."/>
            <person name="Ma J."/>
        </authorList>
    </citation>
    <scope>NUCLEOTIDE SEQUENCE [LARGE SCALE GENOMIC DNA]</scope>
    <source>
        <strain evidence="3">IBRC-M 10813</strain>
    </source>
</reference>
<evidence type="ECO:0000259" key="1">
    <source>
        <dbReference type="Pfam" id="PF13485"/>
    </source>
</evidence>
<sequence>MFVAKDCAKMNTNPLGIRWKGFFFFLITFVLLFSFGFSRQGMSIAQPLLHQGNYLLETWRFRDGKTVEGPRSIVYHTSSQERQALLVSKEAEQVLRTFEKRYHFRPEQPVPIFLFSDRRSLSDHFSWNKSQNATGIYFSGSIYLLSPEAWNETFPSAAHAPGKWARLFHERGPLYHEIAHLYLDQTTRGNYPVWYTEAFAQWVEYQELGYEWVIPANRLAGQPLYTFDDLTKRFNQLPNQALAYRQSFLFLRSMAEKHSESSLDNLHTRLSEGAPFSNAWRQVFGESPKESYKQWQHQVK</sequence>
<dbReference type="EMBL" id="JBHSAP010000015">
    <property type="protein sequence ID" value="MFC4077267.1"/>
    <property type="molecule type" value="Genomic_DNA"/>
</dbReference>